<sequence>MQFVKIKRLGLGKFYLSHKGDHAFIKGNPSSHKGWMSRFFFVKRAVRKRELWKCDMSWRDNINTLTPRTPDRSPNLASFLEVMRDKSYSAPALIREDLLCAFGFSKRGVELVGTSETRHEKRAKKKAASTSGSRREETPKTTMEPTPPKNVSEEAPDQPPVITITGDSPSGRGSERVPPFDPSKDSLVASPSTVMATRYICNMAPVRDLQVLAGAGDVEAVGHFAANIASVRSRSSELQLSPYANAANINPLSLCRPLLGGHAEVVVRLEELEALRAREEREAKAQVEALELNVEKEARRAEKEAREALEAELQTGCLAQFRANGYPEEEHPASFLDVQQALAEMGDDEEEVEEEEPEEQEEGEIGSDAGDNPPPS</sequence>
<evidence type="ECO:0000313" key="3">
    <source>
        <dbReference type="EMBL" id="KZV47723.1"/>
    </source>
</evidence>
<dbReference type="EMBL" id="KQ994733">
    <property type="protein sequence ID" value="KZV47723.1"/>
    <property type="molecule type" value="Genomic_DNA"/>
</dbReference>
<feature type="coiled-coil region" evidence="1">
    <location>
        <begin position="262"/>
        <end position="314"/>
    </location>
</feature>
<dbReference type="AlphaFoldDB" id="A0A2Z7CLT9"/>
<dbReference type="Proteomes" id="UP000250235">
    <property type="component" value="Unassembled WGS sequence"/>
</dbReference>
<proteinExistence type="predicted"/>
<feature type="region of interest" description="Disordered" evidence="2">
    <location>
        <begin position="114"/>
        <end position="188"/>
    </location>
</feature>
<accession>A0A2Z7CLT9</accession>
<feature type="compositionally biased region" description="Acidic residues" evidence="2">
    <location>
        <begin position="345"/>
        <end position="365"/>
    </location>
</feature>
<keyword evidence="1" id="KW-0175">Coiled coil</keyword>
<organism evidence="3 4">
    <name type="scientific">Dorcoceras hygrometricum</name>
    <dbReference type="NCBI Taxonomy" id="472368"/>
    <lineage>
        <taxon>Eukaryota</taxon>
        <taxon>Viridiplantae</taxon>
        <taxon>Streptophyta</taxon>
        <taxon>Embryophyta</taxon>
        <taxon>Tracheophyta</taxon>
        <taxon>Spermatophyta</taxon>
        <taxon>Magnoliopsida</taxon>
        <taxon>eudicotyledons</taxon>
        <taxon>Gunneridae</taxon>
        <taxon>Pentapetalae</taxon>
        <taxon>asterids</taxon>
        <taxon>lamiids</taxon>
        <taxon>Lamiales</taxon>
        <taxon>Gesneriaceae</taxon>
        <taxon>Didymocarpoideae</taxon>
        <taxon>Trichosporeae</taxon>
        <taxon>Loxocarpinae</taxon>
        <taxon>Dorcoceras</taxon>
    </lineage>
</organism>
<gene>
    <name evidence="3" type="ORF">F511_42996</name>
</gene>
<evidence type="ECO:0000256" key="2">
    <source>
        <dbReference type="SAM" id="MobiDB-lite"/>
    </source>
</evidence>
<evidence type="ECO:0000313" key="4">
    <source>
        <dbReference type="Proteomes" id="UP000250235"/>
    </source>
</evidence>
<name>A0A2Z7CLT9_9LAMI</name>
<feature type="region of interest" description="Disordered" evidence="2">
    <location>
        <begin position="324"/>
        <end position="376"/>
    </location>
</feature>
<evidence type="ECO:0000256" key="1">
    <source>
        <dbReference type="SAM" id="Coils"/>
    </source>
</evidence>
<keyword evidence="4" id="KW-1185">Reference proteome</keyword>
<protein>
    <submittedName>
        <fullName evidence="3">Zinc finger protein JACKDAW-like</fullName>
    </submittedName>
</protein>
<reference evidence="3 4" key="1">
    <citation type="journal article" date="2015" name="Proc. Natl. Acad. Sci. U.S.A.">
        <title>The resurrection genome of Boea hygrometrica: A blueprint for survival of dehydration.</title>
        <authorList>
            <person name="Xiao L."/>
            <person name="Yang G."/>
            <person name="Zhang L."/>
            <person name="Yang X."/>
            <person name="Zhao S."/>
            <person name="Ji Z."/>
            <person name="Zhou Q."/>
            <person name="Hu M."/>
            <person name="Wang Y."/>
            <person name="Chen M."/>
            <person name="Xu Y."/>
            <person name="Jin H."/>
            <person name="Xiao X."/>
            <person name="Hu G."/>
            <person name="Bao F."/>
            <person name="Hu Y."/>
            <person name="Wan P."/>
            <person name="Li L."/>
            <person name="Deng X."/>
            <person name="Kuang T."/>
            <person name="Xiang C."/>
            <person name="Zhu J.K."/>
            <person name="Oliver M.J."/>
            <person name="He Y."/>
        </authorList>
    </citation>
    <scope>NUCLEOTIDE SEQUENCE [LARGE SCALE GENOMIC DNA]</scope>
    <source>
        <strain evidence="4">cv. XS01</strain>
    </source>
</reference>